<dbReference type="OrthoDB" id="9816589at2"/>
<accession>A0A372ILC4</accession>
<reference evidence="5 6" key="1">
    <citation type="submission" date="2018-08" db="EMBL/GenBank/DDBJ databases">
        <title>Acidipila sp. 4G-K13, an acidobacterium isolated from forest soil.</title>
        <authorList>
            <person name="Gao Z.-H."/>
            <person name="Qiu L.-H."/>
        </authorList>
    </citation>
    <scope>NUCLEOTIDE SEQUENCE [LARGE SCALE GENOMIC DNA]</scope>
    <source>
        <strain evidence="5 6">4G-K13</strain>
    </source>
</reference>
<evidence type="ECO:0000256" key="2">
    <source>
        <dbReference type="SAM" id="MobiDB-lite"/>
    </source>
</evidence>
<evidence type="ECO:0000313" key="6">
    <source>
        <dbReference type="Proteomes" id="UP000264702"/>
    </source>
</evidence>
<comment type="caution">
    <text evidence="5">The sequence shown here is derived from an EMBL/GenBank/DDBJ whole genome shotgun (WGS) entry which is preliminary data.</text>
</comment>
<keyword evidence="6" id="KW-1185">Reference proteome</keyword>
<dbReference type="Gene3D" id="2.130.10.130">
    <property type="entry name" value="Integrin alpha, N-terminal"/>
    <property type="match status" value="2"/>
</dbReference>
<keyword evidence="1 3" id="KW-0732">Signal</keyword>
<dbReference type="GO" id="GO:0016787">
    <property type="term" value="F:hydrolase activity"/>
    <property type="evidence" value="ECO:0007669"/>
    <property type="project" value="InterPro"/>
</dbReference>
<dbReference type="SUPFAM" id="SSF69318">
    <property type="entry name" value="Integrin alpha N-terminal domain"/>
    <property type="match status" value="1"/>
</dbReference>
<evidence type="ECO:0000259" key="4">
    <source>
        <dbReference type="Pfam" id="PF06439"/>
    </source>
</evidence>
<dbReference type="Gene3D" id="2.60.120.560">
    <property type="entry name" value="Exo-inulinase, domain 1"/>
    <property type="match status" value="1"/>
</dbReference>
<feature type="region of interest" description="Disordered" evidence="2">
    <location>
        <begin position="139"/>
        <end position="171"/>
    </location>
</feature>
<dbReference type="PANTHER" id="PTHR44103">
    <property type="entry name" value="PROPROTEIN CONVERTASE P"/>
    <property type="match status" value="1"/>
</dbReference>
<evidence type="ECO:0000256" key="3">
    <source>
        <dbReference type="SAM" id="SignalP"/>
    </source>
</evidence>
<sequence>MSSWYARLGAAVMFFCVVPMFAARQTFLPGPSFEPDTTLTGSSLSGWRTLGDAEWQMTSGNLTGTPGSSGAGGWLAMNRSFQDVELFTRFQCTGGCVTGILFRIEKTPDGGMKGVYASLSEGKAVMYFDVTVDAQGRITDRTPLRSGGGKMRVAPPASPNPTHRAAPAYNPGRFSPYAQAPGVDYPYTKPDSSLYPDEWNDVEMIFDANILRVDQNNGRSTGGVSDSSEGYGPIAFYVGGSGKVEFKDIAYKDIHFHYRAAEDTSPAFRKQTISDFYYSWGAASADFNHDGIPDIVSGPYIYLGPDYTKSEEIYLGETVNPSTGWATKSWMEFAADFTGDGWPDVLACKFIDADMGCYLYVNPKGESRRWDVYRVLDKFDSEVALLRDIDGKGKPALVYAADGYVRYAEPDPANPTGPWTVHNISERGFDTAHGIGVGDINGDGLPDIMNAYGWWEHPAPGNSEAQWKYHPEVFGRFGTGVGGSGMAVYDVNGDGLNDIVTVLDAHGWGMAWFEQKRDAQGNISFIRHMIMDSRWTKNAGNIAFSEAHGDVTADINGDGIPDFVVGKRYFTHLDDYADPDPYGSPVLYWYETVRDPKAPGGARFAPHLIDNRSGSGSDILAVDLNHDGRIDIVTATRLGTFIFWNNVKRAKPQ</sequence>
<dbReference type="InterPro" id="IPR013517">
    <property type="entry name" value="FG-GAP"/>
</dbReference>
<dbReference type="Proteomes" id="UP000264702">
    <property type="component" value="Unassembled WGS sequence"/>
</dbReference>
<dbReference type="InterPro" id="IPR028994">
    <property type="entry name" value="Integrin_alpha_N"/>
</dbReference>
<feature type="chain" id="PRO_5016836348" evidence="3">
    <location>
        <begin position="23"/>
        <end position="653"/>
    </location>
</feature>
<organism evidence="5 6">
    <name type="scientific">Paracidobacterium acidisoli</name>
    <dbReference type="NCBI Taxonomy" id="2303751"/>
    <lineage>
        <taxon>Bacteria</taxon>
        <taxon>Pseudomonadati</taxon>
        <taxon>Acidobacteriota</taxon>
        <taxon>Terriglobia</taxon>
        <taxon>Terriglobales</taxon>
        <taxon>Acidobacteriaceae</taxon>
        <taxon>Paracidobacterium</taxon>
    </lineage>
</organism>
<proteinExistence type="predicted"/>
<gene>
    <name evidence="5" type="ORF">D0Y96_14845</name>
</gene>
<protein>
    <submittedName>
        <fullName evidence="5">DUF1080 domain-containing protein</fullName>
    </submittedName>
</protein>
<name>A0A372ILC4_9BACT</name>
<dbReference type="EMBL" id="QVQT01000005">
    <property type="protein sequence ID" value="RFU15726.1"/>
    <property type="molecule type" value="Genomic_DNA"/>
</dbReference>
<dbReference type="Pfam" id="PF13517">
    <property type="entry name" value="FG-GAP_3"/>
    <property type="match status" value="2"/>
</dbReference>
<dbReference type="AlphaFoldDB" id="A0A372ILC4"/>
<dbReference type="InterPro" id="IPR010496">
    <property type="entry name" value="AL/BT2_dom"/>
</dbReference>
<dbReference type="Pfam" id="PF06439">
    <property type="entry name" value="3keto-disac_hyd"/>
    <property type="match status" value="1"/>
</dbReference>
<evidence type="ECO:0000313" key="5">
    <source>
        <dbReference type="EMBL" id="RFU15726.1"/>
    </source>
</evidence>
<feature type="signal peptide" evidence="3">
    <location>
        <begin position="1"/>
        <end position="22"/>
    </location>
</feature>
<feature type="domain" description="3-keto-alpha-glucoside-1,2-lyase/3-keto-2-hydroxy-glucal hydratase" evidence="4">
    <location>
        <begin position="41"/>
        <end position="250"/>
    </location>
</feature>
<evidence type="ECO:0000256" key="1">
    <source>
        <dbReference type="ARBA" id="ARBA00022729"/>
    </source>
</evidence>
<dbReference type="PANTHER" id="PTHR44103:SF1">
    <property type="entry name" value="PROPROTEIN CONVERTASE P"/>
    <property type="match status" value="1"/>
</dbReference>